<evidence type="ECO:0000313" key="3">
    <source>
        <dbReference type="EMBL" id="GAA1396898.1"/>
    </source>
</evidence>
<dbReference type="Pfam" id="PF12730">
    <property type="entry name" value="ABC2_membrane_4"/>
    <property type="match status" value="1"/>
</dbReference>
<keyword evidence="2" id="KW-0472">Membrane</keyword>
<feature type="transmembrane region" description="Helical" evidence="2">
    <location>
        <begin position="76"/>
        <end position="108"/>
    </location>
</feature>
<evidence type="ECO:0000256" key="1">
    <source>
        <dbReference type="SAM" id="MobiDB-lite"/>
    </source>
</evidence>
<keyword evidence="4" id="KW-1185">Reference proteome</keyword>
<reference evidence="3 4" key="1">
    <citation type="journal article" date="2019" name="Int. J. Syst. Evol. Microbiol.">
        <title>The Global Catalogue of Microorganisms (GCM) 10K type strain sequencing project: providing services to taxonomists for standard genome sequencing and annotation.</title>
        <authorList>
            <consortium name="The Broad Institute Genomics Platform"/>
            <consortium name="The Broad Institute Genome Sequencing Center for Infectious Disease"/>
            <person name="Wu L."/>
            <person name="Ma J."/>
        </authorList>
    </citation>
    <scope>NUCLEOTIDE SEQUENCE [LARGE SCALE GENOMIC DNA]</scope>
    <source>
        <strain evidence="3 4">JCM 11896</strain>
    </source>
</reference>
<sequence length="278" mass="27567">MSAPARPGAGRFPQSGPTADRPARTRRRTAAPLSRLLRSEIELALARPRTAVALAAAALVPILGAAALAASGPERYAYVLGVLMVALAEPAAFSLGMPVVLVAADAFATERARGTLDGLRLSPVGPGRLVLLKASAVAAAAVLASVVVVGTSLLAGWAALGVGPFGTGPTLARALLLTVWTAGQLTGFGILLLAVSAAARRPSVVVVAGLVALVVAPLVAVLWGPAAPALPTGHWHEVLAGTFSAPVDTAAAWATTLRAAGFAVAGAGVAGYLLGRGS</sequence>
<proteinExistence type="predicted"/>
<accession>A0ABN1Y3D6</accession>
<gene>
    <name evidence="3" type="ORF">GCM10009613_48740</name>
</gene>
<feature type="transmembrane region" description="Helical" evidence="2">
    <location>
        <begin position="51"/>
        <end position="70"/>
    </location>
</feature>
<feature type="transmembrane region" description="Helical" evidence="2">
    <location>
        <begin position="171"/>
        <end position="193"/>
    </location>
</feature>
<evidence type="ECO:0000256" key="2">
    <source>
        <dbReference type="SAM" id="Phobius"/>
    </source>
</evidence>
<keyword evidence="2" id="KW-1133">Transmembrane helix</keyword>
<dbReference type="RefSeq" id="WP_344026472.1">
    <property type="nucleotide sequence ID" value="NZ_BAAAJK010000034.1"/>
</dbReference>
<dbReference type="EMBL" id="BAAAJK010000034">
    <property type="protein sequence ID" value="GAA1396898.1"/>
    <property type="molecule type" value="Genomic_DNA"/>
</dbReference>
<feature type="transmembrane region" description="Helical" evidence="2">
    <location>
        <begin position="250"/>
        <end position="274"/>
    </location>
</feature>
<feature type="transmembrane region" description="Helical" evidence="2">
    <location>
        <begin position="205"/>
        <end position="230"/>
    </location>
</feature>
<protein>
    <recommendedName>
        <fullName evidence="5">ABC-2 type transport system permease protein</fullName>
    </recommendedName>
</protein>
<organism evidence="3 4">
    <name type="scientific">Pseudonocardia kongjuensis</name>
    <dbReference type="NCBI Taxonomy" id="102227"/>
    <lineage>
        <taxon>Bacteria</taxon>
        <taxon>Bacillati</taxon>
        <taxon>Actinomycetota</taxon>
        <taxon>Actinomycetes</taxon>
        <taxon>Pseudonocardiales</taxon>
        <taxon>Pseudonocardiaceae</taxon>
        <taxon>Pseudonocardia</taxon>
    </lineage>
</organism>
<evidence type="ECO:0000313" key="4">
    <source>
        <dbReference type="Proteomes" id="UP001501414"/>
    </source>
</evidence>
<comment type="caution">
    <text evidence="3">The sequence shown here is derived from an EMBL/GenBank/DDBJ whole genome shotgun (WGS) entry which is preliminary data.</text>
</comment>
<evidence type="ECO:0008006" key="5">
    <source>
        <dbReference type="Google" id="ProtNLM"/>
    </source>
</evidence>
<keyword evidence="2" id="KW-0812">Transmembrane</keyword>
<feature type="region of interest" description="Disordered" evidence="1">
    <location>
        <begin position="1"/>
        <end position="29"/>
    </location>
</feature>
<feature type="transmembrane region" description="Helical" evidence="2">
    <location>
        <begin position="129"/>
        <end position="159"/>
    </location>
</feature>
<name>A0ABN1Y3D6_9PSEU</name>
<dbReference type="Proteomes" id="UP001501414">
    <property type="component" value="Unassembled WGS sequence"/>
</dbReference>